<keyword evidence="2" id="KW-1185">Reference proteome</keyword>
<dbReference type="AlphaFoldDB" id="A0A7W8DI78"/>
<dbReference type="Proteomes" id="UP000590740">
    <property type="component" value="Unassembled WGS sequence"/>
</dbReference>
<accession>A0A7W8DI78</accession>
<evidence type="ECO:0000313" key="2">
    <source>
        <dbReference type="Proteomes" id="UP000590740"/>
    </source>
</evidence>
<proteinExistence type="predicted"/>
<evidence type="ECO:0000313" key="1">
    <source>
        <dbReference type="EMBL" id="MBB5030859.1"/>
    </source>
</evidence>
<organism evidence="1 2">
    <name type="scientific">Prosthecobacter vanneervenii</name>
    <dbReference type="NCBI Taxonomy" id="48466"/>
    <lineage>
        <taxon>Bacteria</taxon>
        <taxon>Pseudomonadati</taxon>
        <taxon>Verrucomicrobiota</taxon>
        <taxon>Verrucomicrobiia</taxon>
        <taxon>Verrucomicrobiales</taxon>
        <taxon>Verrucomicrobiaceae</taxon>
        <taxon>Prosthecobacter</taxon>
    </lineage>
</organism>
<reference evidence="1 2" key="1">
    <citation type="submission" date="2020-08" db="EMBL/GenBank/DDBJ databases">
        <title>Genomic Encyclopedia of Type Strains, Phase IV (KMG-IV): sequencing the most valuable type-strain genomes for metagenomic binning, comparative biology and taxonomic classification.</title>
        <authorList>
            <person name="Goeker M."/>
        </authorList>
    </citation>
    <scope>NUCLEOTIDE SEQUENCE [LARGE SCALE GENOMIC DNA]</scope>
    <source>
        <strain evidence="1 2">DSM 12252</strain>
    </source>
</reference>
<gene>
    <name evidence="1" type="ORF">HNQ65_000413</name>
</gene>
<dbReference type="RefSeq" id="WP_184337811.1">
    <property type="nucleotide sequence ID" value="NZ_JACHIG010000001.1"/>
</dbReference>
<sequence length="152" mass="17526">MPLDTEADYERFASHLNAIDPVVQPFSFRHGYTLLKWPMGGRYPNRKMHMHSGMFWKSIQVAMDVRPDGTRFDEFYPEIPYTVFAGAWVDDCQAGLRWSAPHMTTHPMPFCQLASHLLTYLEHAHSYLARFDESLVRSFGCSRSIGKLDSPP</sequence>
<name>A0A7W8DI78_9BACT</name>
<dbReference type="EMBL" id="JACHIG010000001">
    <property type="protein sequence ID" value="MBB5030859.1"/>
    <property type="molecule type" value="Genomic_DNA"/>
</dbReference>
<comment type="caution">
    <text evidence="1">The sequence shown here is derived from an EMBL/GenBank/DDBJ whole genome shotgun (WGS) entry which is preliminary data.</text>
</comment>
<protein>
    <submittedName>
        <fullName evidence="1">Uncharacterized protein</fullName>
    </submittedName>
</protein>